<gene>
    <name evidence="2" type="ORF">GCM10010393_41180</name>
</gene>
<evidence type="ECO:0000256" key="1">
    <source>
        <dbReference type="SAM" id="MobiDB-lite"/>
    </source>
</evidence>
<proteinExistence type="predicted"/>
<protein>
    <submittedName>
        <fullName evidence="2">Uncharacterized protein</fullName>
    </submittedName>
</protein>
<comment type="caution">
    <text evidence="2">The sequence shown here is derived from an EMBL/GenBank/DDBJ whole genome shotgun (WGS) entry which is preliminary data.</text>
</comment>
<evidence type="ECO:0000313" key="2">
    <source>
        <dbReference type="EMBL" id="GAA2504336.1"/>
    </source>
</evidence>
<evidence type="ECO:0000313" key="3">
    <source>
        <dbReference type="Proteomes" id="UP001499942"/>
    </source>
</evidence>
<dbReference type="EMBL" id="BAAASR010000021">
    <property type="protein sequence ID" value="GAA2504336.1"/>
    <property type="molecule type" value="Genomic_DNA"/>
</dbReference>
<organism evidence="2 3">
    <name type="scientific">Streptomyces gobitricini</name>
    <dbReference type="NCBI Taxonomy" id="68211"/>
    <lineage>
        <taxon>Bacteria</taxon>
        <taxon>Bacillati</taxon>
        <taxon>Actinomycetota</taxon>
        <taxon>Actinomycetes</taxon>
        <taxon>Kitasatosporales</taxon>
        <taxon>Streptomycetaceae</taxon>
        <taxon>Streptomyces</taxon>
    </lineage>
</organism>
<accession>A0ABP6A129</accession>
<sequence length="93" mass="9697">MNRGVPPTARKARTGEFTPPGVTRDARSKSVCETGASYEYGTLVLTCENELTAAMLGHGGRGEGSGPSLNGPPVRDVVYDEAPDLRVCETGAS</sequence>
<keyword evidence="3" id="KW-1185">Reference proteome</keyword>
<feature type="region of interest" description="Disordered" evidence="1">
    <location>
        <begin position="57"/>
        <end position="76"/>
    </location>
</feature>
<name>A0ABP6A129_9ACTN</name>
<reference evidence="3" key="1">
    <citation type="journal article" date="2019" name="Int. J. Syst. Evol. Microbiol.">
        <title>The Global Catalogue of Microorganisms (GCM) 10K type strain sequencing project: providing services to taxonomists for standard genome sequencing and annotation.</title>
        <authorList>
            <consortium name="The Broad Institute Genomics Platform"/>
            <consortium name="The Broad Institute Genome Sequencing Center for Infectious Disease"/>
            <person name="Wu L."/>
            <person name="Ma J."/>
        </authorList>
    </citation>
    <scope>NUCLEOTIDE SEQUENCE [LARGE SCALE GENOMIC DNA]</scope>
    <source>
        <strain evidence="3">JCM 5062</strain>
    </source>
</reference>
<feature type="region of interest" description="Disordered" evidence="1">
    <location>
        <begin position="1"/>
        <end position="30"/>
    </location>
</feature>
<dbReference type="Proteomes" id="UP001499942">
    <property type="component" value="Unassembled WGS sequence"/>
</dbReference>